<dbReference type="RefSeq" id="WP_422864324.1">
    <property type="nucleotide sequence ID" value="NZ_JAMSKV010000008.1"/>
</dbReference>
<dbReference type="Pfam" id="PF13668">
    <property type="entry name" value="Ferritin_2"/>
    <property type="match status" value="1"/>
</dbReference>
<gene>
    <name evidence="1" type="ORF">NFI95_10305</name>
</gene>
<dbReference type="Proteomes" id="UP001524587">
    <property type="component" value="Unassembled WGS sequence"/>
</dbReference>
<dbReference type="PANTHER" id="PTHR31694">
    <property type="entry name" value="DESICCATION-LIKE PROTEIN"/>
    <property type="match status" value="1"/>
</dbReference>
<accession>A0ABT1W7I4</accession>
<dbReference type="SUPFAM" id="SSF47240">
    <property type="entry name" value="Ferritin-like"/>
    <property type="match status" value="1"/>
</dbReference>
<dbReference type="InterPro" id="IPR006311">
    <property type="entry name" value="TAT_signal"/>
</dbReference>
<name>A0ABT1W7I4_9PROT</name>
<organism evidence="1 2">
    <name type="scientific">Endosaccharibacter trunci</name>
    <dbReference type="NCBI Taxonomy" id="2812733"/>
    <lineage>
        <taxon>Bacteria</taxon>
        <taxon>Pseudomonadati</taxon>
        <taxon>Pseudomonadota</taxon>
        <taxon>Alphaproteobacteria</taxon>
        <taxon>Acetobacterales</taxon>
        <taxon>Acetobacteraceae</taxon>
        <taxon>Endosaccharibacter</taxon>
    </lineage>
</organism>
<dbReference type="InterPro" id="IPR009078">
    <property type="entry name" value="Ferritin-like_SF"/>
</dbReference>
<protein>
    <submittedName>
        <fullName evidence="1">Ferritin-like domain-containing protein</fullName>
    </submittedName>
</protein>
<dbReference type="InterPro" id="IPR052965">
    <property type="entry name" value="Pigment-catalase-like"/>
</dbReference>
<dbReference type="PROSITE" id="PS51318">
    <property type="entry name" value="TAT"/>
    <property type="match status" value="1"/>
</dbReference>
<dbReference type="EMBL" id="JAMSKV010000008">
    <property type="protein sequence ID" value="MCQ8278844.1"/>
    <property type="molecule type" value="Genomic_DNA"/>
</dbReference>
<dbReference type="PANTHER" id="PTHR31694:SF26">
    <property type="entry name" value="OS05G0151100 PROTEIN"/>
    <property type="match status" value="1"/>
</dbReference>
<comment type="caution">
    <text evidence="1">The sequence shown here is derived from an EMBL/GenBank/DDBJ whole genome shotgun (WGS) entry which is preliminary data.</text>
</comment>
<reference evidence="1 2" key="1">
    <citation type="submission" date="2022-06" db="EMBL/GenBank/DDBJ databases">
        <title>Endosaccharibacter gen. nov., sp. nov., endophytic bacteria isolated from sugarcane.</title>
        <authorList>
            <person name="Pitiwittayakul N."/>
            <person name="Yukphan P."/>
            <person name="Charoenyingcharoen P."/>
            <person name="Tanasupawat S."/>
        </authorList>
    </citation>
    <scope>NUCLEOTIDE SEQUENCE [LARGE SCALE GENOMIC DNA]</scope>
    <source>
        <strain evidence="1 2">KSS8</strain>
    </source>
</reference>
<evidence type="ECO:0000313" key="2">
    <source>
        <dbReference type="Proteomes" id="UP001524587"/>
    </source>
</evidence>
<evidence type="ECO:0000313" key="1">
    <source>
        <dbReference type="EMBL" id="MCQ8278844.1"/>
    </source>
</evidence>
<proteinExistence type="predicted"/>
<keyword evidence="2" id="KW-1185">Reference proteome</keyword>
<sequence>MSDQTIPSDRDERPHPPELARRRLFKQATVGAAALSAFALQNSVFAKAASAATTPAALTDPDILNFALNLEYLEAEFYLRGAYGYGLGAADISGTGTLGTVTGGSKVTFTSALYQQYAQEVAQDELSHVRFLRAALGTQAVARPSIDLKTSFTTAAIAAGVISPGQTFDPFANEANFLVAAFIFEDIGVTAYNGAATFITSKDYLQAAASILAVEAYHAGSVRTMLIGNGITDAPNKISALRAAASEAVGGSGAGDDQGVTVKGVSNVVPADSNALAFARTPSEVLNIVYLGGASAGYGFFPNKLNGTIN</sequence>